<dbReference type="InterPro" id="IPR023660">
    <property type="entry name" value="Arg_Kinase"/>
</dbReference>
<dbReference type="Gene3D" id="3.30.590.10">
    <property type="entry name" value="Glutamine synthetase/guanido kinase, catalytic domain"/>
    <property type="match status" value="1"/>
</dbReference>
<evidence type="ECO:0000256" key="3">
    <source>
        <dbReference type="ARBA" id="ARBA00022777"/>
    </source>
</evidence>
<name>A0ABR8RB32_9BACI</name>
<keyword evidence="3 5" id="KW-0418">Kinase</keyword>
<dbReference type="PROSITE" id="PS51510">
    <property type="entry name" value="PHOSPHAGEN_KINASE_C"/>
    <property type="match status" value="1"/>
</dbReference>
<accession>A0ABR8RB32</accession>
<dbReference type="EC" id="2.7.14.1" evidence="5"/>
<comment type="similarity">
    <text evidence="5 6">Belongs to the ATP:guanido phosphotransferase family.</text>
</comment>
<evidence type="ECO:0000256" key="1">
    <source>
        <dbReference type="ARBA" id="ARBA00022679"/>
    </source>
</evidence>
<reference evidence="8 9" key="1">
    <citation type="submission" date="2020-08" db="EMBL/GenBank/DDBJ databases">
        <title>A Genomic Blueprint of the Chicken Gut Microbiome.</title>
        <authorList>
            <person name="Gilroy R."/>
            <person name="Ravi A."/>
            <person name="Getino M."/>
            <person name="Pursley I."/>
            <person name="Horton D.L."/>
            <person name="Alikhan N.-F."/>
            <person name="Baker D."/>
            <person name="Gharbi K."/>
            <person name="Hall N."/>
            <person name="Watson M."/>
            <person name="Adriaenssens E.M."/>
            <person name="Foster-Nyarko E."/>
            <person name="Jarju S."/>
            <person name="Secka A."/>
            <person name="Antonio M."/>
            <person name="Oren A."/>
            <person name="Chaudhuri R."/>
            <person name="La Ragione R.M."/>
            <person name="Hildebrand F."/>
            <person name="Pallen M.J."/>
        </authorList>
    </citation>
    <scope>NUCLEOTIDE SEQUENCE [LARGE SCALE GENOMIC DNA]</scope>
    <source>
        <strain evidence="8 9">Sa2BUA9</strain>
    </source>
</reference>
<comment type="activity regulation">
    <text evidence="5">Appears to be allosterically activated by the binding of pArg-containing polypeptides to the pArg-binding pocket localized in the C-terminal domain of McsB.</text>
</comment>
<dbReference type="PANTHER" id="PTHR11547">
    <property type="entry name" value="ARGININE OR CREATINE KINASE"/>
    <property type="match status" value="1"/>
</dbReference>
<dbReference type="Proteomes" id="UP000640786">
    <property type="component" value="Unassembled WGS sequence"/>
</dbReference>
<dbReference type="HAMAP" id="MF_00602">
    <property type="entry name" value="Prot_Arg_kinase"/>
    <property type="match status" value="1"/>
</dbReference>
<keyword evidence="5" id="KW-0021">Allosteric enzyme</keyword>
<feature type="binding site" evidence="5 6">
    <location>
        <position position="127"/>
    </location>
    <ligand>
        <name>ATP</name>
        <dbReference type="ChEBI" id="CHEBI:30616"/>
    </ligand>
</feature>
<evidence type="ECO:0000256" key="6">
    <source>
        <dbReference type="PROSITE-ProRule" id="PRU00843"/>
    </source>
</evidence>
<dbReference type="InterPro" id="IPR014746">
    <property type="entry name" value="Gln_synth/guanido_kin_cat_dom"/>
</dbReference>
<gene>
    <name evidence="5" type="primary">mcsB</name>
    <name evidence="8" type="ORF">H9650_12840</name>
</gene>
<keyword evidence="1 5" id="KW-0808">Transferase</keyword>
<comment type="function">
    <text evidence="5">Catalyzes the specific phosphorylation of arginine residues in a large number of proteins. Is part of the bacterial stress response system. Protein arginine phosphorylation has a physiologically important role and is involved in the regulation of many critical cellular processes, such as protein homeostasis, motility, competence, and stringent and stress responses, by regulating gene expression and protein activity.</text>
</comment>
<evidence type="ECO:0000313" key="8">
    <source>
        <dbReference type="EMBL" id="MBD7945004.1"/>
    </source>
</evidence>
<feature type="binding site" evidence="5 6">
    <location>
        <begin position="209"/>
        <end position="214"/>
    </location>
    <ligand>
        <name>ATP</name>
        <dbReference type="ChEBI" id="CHEBI:30616"/>
    </ligand>
</feature>
<dbReference type="PANTHER" id="PTHR11547:SF38">
    <property type="entry name" value="ARGININE KINASE 1-RELATED"/>
    <property type="match status" value="1"/>
</dbReference>
<proteinExistence type="inferred from homology"/>
<dbReference type="SUPFAM" id="SSF55931">
    <property type="entry name" value="Glutamine synthetase/guanido kinase"/>
    <property type="match status" value="1"/>
</dbReference>
<dbReference type="Pfam" id="PF00217">
    <property type="entry name" value="ATP-gua_Ptrans"/>
    <property type="match status" value="1"/>
</dbReference>
<evidence type="ECO:0000256" key="4">
    <source>
        <dbReference type="ARBA" id="ARBA00022840"/>
    </source>
</evidence>
<evidence type="ECO:0000313" key="9">
    <source>
        <dbReference type="Proteomes" id="UP000640786"/>
    </source>
</evidence>
<dbReference type="RefSeq" id="WP_191697385.1">
    <property type="nucleotide sequence ID" value="NZ_JACSQO010000006.1"/>
</dbReference>
<feature type="domain" description="Phosphagen kinase C-terminal" evidence="7">
    <location>
        <begin position="24"/>
        <end position="256"/>
    </location>
</feature>
<dbReference type="NCBIfam" id="NF002195">
    <property type="entry name" value="PRK01059.1-5"/>
    <property type="match status" value="1"/>
</dbReference>
<feature type="short sequence motif" description="RDXXRA motif of the pArg binding pocket involved in allosteric regulation" evidence="5">
    <location>
        <begin position="339"/>
        <end position="344"/>
    </location>
</feature>
<dbReference type="InterPro" id="IPR000749">
    <property type="entry name" value="ATP-guanido_PTrfase"/>
</dbReference>
<organism evidence="8 9">
    <name type="scientific">Psychrobacillus faecigallinarum</name>
    <dbReference type="NCBI Taxonomy" id="2762235"/>
    <lineage>
        <taxon>Bacteria</taxon>
        <taxon>Bacillati</taxon>
        <taxon>Bacillota</taxon>
        <taxon>Bacilli</taxon>
        <taxon>Bacillales</taxon>
        <taxon>Bacillaceae</taxon>
        <taxon>Psychrobacillus</taxon>
    </lineage>
</organism>
<keyword evidence="9" id="KW-1185">Reference proteome</keyword>
<dbReference type="NCBIfam" id="NF002194">
    <property type="entry name" value="PRK01059.1-4"/>
    <property type="match status" value="1"/>
</dbReference>
<evidence type="ECO:0000256" key="5">
    <source>
        <dbReference type="HAMAP-Rule" id="MF_00602"/>
    </source>
</evidence>
<comment type="caution">
    <text evidence="8">The sequence shown here is derived from an EMBL/GenBank/DDBJ whole genome shotgun (WGS) entry which is preliminary data.</text>
</comment>
<keyword evidence="2 5" id="KW-0547">Nucleotide-binding</keyword>
<protein>
    <recommendedName>
        <fullName evidence="5">Protein-arginine kinase</fullName>
        <ecNumber evidence="5">2.7.14.1</ecNumber>
    </recommendedName>
</protein>
<evidence type="ECO:0000256" key="2">
    <source>
        <dbReference type="ARBA" id="ARBA00022741"/>
    </source>
</evidence>
<dbReference type="CDD" id="cd07930">
    <property type="entry name" value="bacterial_phosphagen_kinase"/>
    <property type="match status" value="1"/>
</dbReference>
<dbReference type="EMBL" id="JACSQO010000006">
    <property type="protein sequence ID" value="MBD7945004.1"/>
    <property type="molecule type" value="Genomic_DNA"/>
</dbReference>
<feature type="binding site" evidence="5 6">
    <location>
        <begin position="27"/>
        <end position="31"/>
    </location>
    <ligand>
        <name>ATP</name>
        <dbReference type="ChEBI" id="CHEBI:30616"/>
    </ligand>
</feature>
<evidence type="ECO:0000259" key="7">
    <source>
        <dbReference type="PROSITE" id="PS51510"/>
    </source>
</evidence>
<dbReference type="InterPro" id="IPR022414">
    <property type="entry name" value="ATP-guanido_PTrfase_cat"/>
</dbReference>
<feature type="binding site" evidence="5 6">
    <location>
        <position position="93"/>
    </location>
    <ligand>
        <name>ATP</name>
        <dbReference type="ChEBI" id="CHEBI:30616"/>
    </ligand>
</feature>
<sequence>MSVDNFLDNSRSSWMEGEGEHSDIVMSTRIRLARNLNGFRFPLAFTEDEAHKIDQSVSATLLDAADEALQMKFSSIQIKDVSELGRQVLVEKHLISPKLANSPNTGSVLLSEDESVSLMVNEEDHIRIQCLFPGLQIEEAYKRADNIDRLLEKELPYAFDEQFGYLTSCPTNTGTGLRASVMMHLPALTKTKQMNRIVTIISRLGMVVRGIYGEGSEALGNVYQVSNQTTLGKTEEDILADLQSITEQIIQKEREARDALLKHSPNTLEDRLYRSLGTLSYARLMTTEEAARCLSDVRLGIDIGLIQDVDMSILNECMVFMQPGFLQKYAGTTLNASERDMFRAKLLRERLQKGEKEKTKGEEPA</sequence>
<comment type="catalytic activity">
    <reaction evidence="5">
        <text>L-arginyl-[protein] + ATP = N(omega)-phospho-L-arginyl-[protein] + ADP + H(+)</text>
        <dbReference type="Rhea" id="RHEA:43384"/>
        <dbReference type="Rhea" id="RHEA-COMP:10532"/>
        <dbReference type="Rhea" id="RHEA-COMP:10533"/>
        <dbReference type="ChEBI" id="CHEBI:15378"/>
        <dbReference type="ChEBI" id="CHEBI:29965"/>
        <dbReference type="ChEBI" id="CHEBI:30616"/>
        <dbReference type="ChEBI" id="CHEBI:83226"/>
        <dbReference type="ChEBI" id="CHEBI:456216"/>
        <dbReference type="EC" id="2.7.14.1"/>
    </reaction>
</comment>
<dbReference type="GO" id="GO:1990424">
    <property type="term" value="F:protein arginine kinase activity"/>
    <property type="evidence" value="ECO:0007669"/>
    <property type="project" value="UniProtKB-EC"/>
</dbReference>
<keyword evidence="4 5" id="KW-0067">ATP-binding</keyword>
<feature type="binding site" evidence="5 6">
    <location>
        <begin position="178"/>
        <end position="182"/>
    </location>
    <ligand>
        <name>ATP</name>
        <dbReference type="ChEBI" id="CHEBI:30616"/>
    </ligand>
</feature>